<dbReference type="InterPro" id="IPR019200">
    <property type="entry name" value="ATP_adenylylTrfase_C"/>
</dbReference>
<feature type="domain" description="ATP adenylyltransferase C-terminal" evidence="1">
    <location>
        <begin position="84"/>
        <end position="190"/>
    </location>
</feature>
<protein>
    <recommendedName>
        <fullName evidence="5">ATP adenylyltransferase</fullName>
    </recommendedName>
</protein>
<dbReference type="InterPro" id="IPR009163">
    <property type="entry name" value="Ap4A_phos1/2"/>
</dbReference>
<dbReference type="Gene3D" id="3.30.428.70">
    <property type="match status" value="1"/>
</dbReference>
<dbReference type="InterPro" id="IPR045759">
    <property type="entry name" value="Ap4A_phos1/2_N"/>
</dbReference>
<gene>
    <name evidence="3" type="ORF">QQZ08_011381</name>
</gene>
<sequence>MFDAFRPHFLLLTQDGHRRQYEPLDIDDFRATHAVISSLGSKYMAIYNCGVESGCSRFHKHLQLFPHEGESFEVWRDVIAQTRTMPYQAFVRTYDREIPSPEELLNIYLDLFKQAETALGQSLREENRAPPHNVIFDQSGMMVIPRRTAGLHGAEANAAGMLGVIWMSDVTKAEKWLELGPAEVLKTAGVSKPSTFGI</sequence>
<dbReference type="Pfam" id="PF09830">
    <property type="entry name" value="ATP_transf"/>
    <property type="match status" value="1"/>
</dbReference>
<name>A0ABR1HAN2_9HYPO</name>
<comment type="caution">
    <text evidence="3">The sequence shown here is derived from an EMBL/GenBank/DDBJ whole genome shotgun (WGS) entry which is preliminary data.</text>
</comment>
<dbReference type="PANTHER" id="PTHR38420:SF1">
    <property type="entry name" value="PUTATIVE (AFU_ORTHOLOGUE AFUA_5G14690)-RELATED"/>
    <property type="match status" value="1"/>
</dbReference>
<evidence type="ECO:0000259" key="2">
    <source>
        <dbReference type="Pfam" id="PF19327"/>
    </source>
</evidence>
<dbReference type="InterPro" id="IPR036265">
    <property type="entry name" value="HIT-like_sf"/>
</dbReference>
<evidence type="ECO:0008006" key="5">
    <source>
        <dbReference type="Google" id="ProtNLM"/>
    </source>
</evidence>
<dbReference type="Pfam" id="PF19327">
    <property type="entry name" value="Ap4A_phos_N"/>
    <property type="match status" value="1"/>
</dbReference>
<accession>A0ABR1HAN2</accession>
<evidence type="ECO:0000313" key="3">
    <source>
        <dbReference type="EMBL" id="KAK7418094.1"/>
    </source>
</evidence>
<dbReference type="SUPFAM" id="SSF54197">
    <property type="entry name" value="HIT-like"/>
    <property type="match status" value="1"/>
</dbReference>
<feature type="domain" description="Ap4A phosphorylase 1/2 N-terminal" evidence="2">
    <location>
        <begin position="2"/>
        <end position="67"/>
    </location>
</feature>
<dbReference type="PANTHER" id="PTHR38420">
    <property type="entry name" value="AP-4-A PHOSPHORYLASE II"/>
    <property type="match status" value="1"/>
</dbReference>
<organism evidence="3 4">
    <name type="scientific">Neonectria magnoliae</name>
    <dbReference type="NCBI Taxonomy" id="2732573"/>
    <lineage>
        <taxon>Eukaryota</taxon>
        <taxon>Fungi</taxon>
        <taxon>Dikarya</taxon>
        <taxon>Ascomycota</taxon>
        <taxon>Pezizomycotina</taxon>
        <taxon>Sordariomycetes</taxon>
        <taxon>Hypocreomycetidae</taxon>
        <taxon>Hypocreales</taxon>
        <taxon>Nectriaceae</taxon>
        <taxon>Neonectria</taxon>
    </lineage>
</organism>
<keyword evidence="4" id="KW-1185">Reference proteome</keyword>
<proteinExistence type="predicted"/>
<dbReference type="EMBL" id="JAZAVK010000173">
    <property type="protein sequence ID" value="KAK7418094.1"/>
    <property type="molecule type" value="Genomic_DNA"/>
</dbReference>
<dbReference type="InterPro" id="IPR043171">
    <property type="entry name" value="Ap4A_phos1/2-like"/>
</dbReference>
<evidence type="ECO:0000313" key="4">
    <source>
        <dbReference type="Proteomes" id="UP001498421"/>
    </source>
</evidence>
<dbReference type="Proteomes" id="UP001498421">
    <property type="component" value="Unassembled WGS sequence"/>
</dbReference>
<evidence type="ECO:0000259" key="1">
    <source>
        <dbReference type="Pfam" id="PF09830"/>
    </source>
</evidence>
<reference evidence="3 4" key="1">
    <citation type="journal article" date="2025" name="Microbiol. Resour. Announc.">
        <title>Draft genome sequences for Neonectria magnoliae and Neonectria punicea, canker pathogens of Liriodendron tulipifera and Acer saccharum in West Virginia.</title>
        <authorList>
            <person name="Petronek H.M."/>
            <person name="Kasson M.T."/>
            <person name="Metheny A.M."/>
            <person name="Stauder C.M."/>
            <person name="Lovett B."/>
            <person name="Lynch S.C."/>
            <person name="Garnas J.R."/>
            <person name="Kasson L.R."/>
            <person name="Stajich J.E."/>
        </authorList>
    </citation>
    <scope>NUCLEOTIDE SEQUENCE [LARGE SCALE GENOMIC DNA]</scope>
    <source>
        <strain evidence="3 4">NRRL 64651</strain>
    </source>
</reference>